<comment type="caution">
    <text evidence="2">The sequence shown here is derived from an EMBL/GenBank/DDBJ whole genome shotgun (WGS) entry which is preliminary data.</text>
</comment>
<dbReference type="EMBL" id="JBHUHZ010000004">
    <property type="protein sequence ID" value="MFD2164417.1"/>
    <property type="molecule type" value="Genomic_DNA"/>
</dbReference>
<evidence type="ECO:0000256" key="1">
    <source>
        <dbReference type="SAM" id="SignalP"/>
    </source>
</evidence>
<feature type="chain" id="PRO_5046008445" evidence="1">
    <location>
        <begin position="20"/>
        <end position="418"/>
    </location>
</feature>
<evidence type="ECO:0000313" key="3">
    <source>
        <dbReference type="Proteomes" id="UP001597387"/>
    </source>
</evidence>
<gene>
    <name evidence="2" type="ORF">ACFSJU_18575</name>
</gene>
<organism evidence="2 3">
    <name type="scientific">Paradesertivirga mongoliensis</name>
    <dbReference type="NCBI Taxonomy" id="2100740"/>
    <lineage>
        <taxon>Bacteria</taxon>
        <taxon>Pseudomonadati</taxon>
        <taxon>Bacteroidota</taxon>
        <taxon>Sphingobacteriia</taxon>
        <taxon>Sphingobacteriales</taxon>
        <taxon>Sphingobacteriaceae</taxon>
        <taxon>Paradesertivirga</taxon>
    </lineage>
</organism>
<protein>
    <submittedName>
        <fullName evidence="2">Asparagine synthetase B</fullName>
    </submittedName>
</protein>
<proteinExistence type="predicted"/>
<dbReference type="RefSeq" id="WP_369414792.1">
    <property type="nucleotide sequence ID" value="NZ_JAFMZO010000002.1"/>
</dbReference>
<dbReference type="Proteomes" id="UP001597387">
    <property type="component" value="Unassembled WGS sequence"/>
</dbReference>
<reference evidence="3" key="1">
    <citation type="journal article" date="2019" name="Int. J. Syst. Evol. Microbiol.">
        <title>The Global Catalogue of Microorganisms (GCM) 10K type strain sequencing project: providing services to taxonomists for standard genome sequencing and annotation.</title>
        <authorList>
            <consortium name="The Broad Institute Genomics Platform"/>
            <consortium name="The Broad Institute Genome Sequencing Center for Infectious Disease"/>
            <person name="Wu L."/>
            <person name="Ma J."/>
        </authorList>
    </citation>
    <scope>NUCLEOTIDE SEQUENCE [LARGE SCALE GENOMIC DNA]</scope>
    <source>
        <strain evidence="3">KCTC 42217</strain>
    </source>
</reference>
<feature type="signal peptide" evidence="1">
    <location>
        <begin position="1"/>
        <end position="19"/>
    </location>
</feature>
<sequence length="418" mass="47166">MFKGSFLFLLMVFKLNSWASSILIPMDAGQKNHLKAYGLAYWSLQNGIDTDWLLNYRNGSFLLKYSQTAEKECKIRGISYEVVTDGKANLIIGEIVDPNVNMELVKLEKAPKIAVYSPKNKIPSNTEDTDAVLLVLEYAEIPYDIIYDEEVMKGDLSKYDWLHLHHEDFTGQFGRSRRQTNFQEGVQIQQSLARKYGYQKVSLLKLAVTKAIRDFCLGGGFLFAMCSGADTFDIALAAEGVDICDDIYDGDGVDPDAQEKLDFSRTFAFRNFILNLNPYGGFSNIDVSRTRDVDYTNDFFTLFEFSAKSDIVPTMLTQDHEFVIKGFNGQTTAFRKDVLKPNVLVMAETKSANEARYIHGEFGNGQWTFYGGHDPEKSRGGGRGNIPTDLNLHPNSPGYRLILNNVLFPAARKKKQKT</sequence>
<evidence type="ECO:0000313" key="2">
    <source>
        <dbReference type="EMBL" id="MFD2164417.1"/>
    </source>
</evidence>
<keyword evidence="3" id="KW-1185">Reference proteome</keyword>
<name>A0ABW4ZRH0_9SPHI</name>
<keyword evidence="1" id="KW-0732">Signal</keyword>
<accession>A0ABW4ZRH0</accession>